<gene>
    <name evidence="5" type="primary">adk</name>
    <name evidence="8" type="ORF">CO059_01205</name>
</gene>
<dbReference type="PANTHER" id="PTHR23359">
    <property type="entry name" value="NUCLEOTIDE KINASE"/>
    <property type="match status" value="1"/>
</dbReference>
<dbReference type="Gene3D" id="3.40.50.300">
    <property type="entry name" value="P-loop containing nucleotide triphosphate hydrolases"/>
    <property type="match status" value="1"/>
</dbReference>
<keyword evidence="5" id="KW-0963">Cytoplasm</keyword>
<keyword evidence="1 5" id="KW-0808">Transferase</keyword>
<keyword evidence="5 7" id="KW-0067">ATP-binding</keyword>
<dbReference type="SUPFAM" id="SSF52540">
    <property type="entry name" value="P-loop containing nucleoside triphosphate hydrolases"/>
    <property type="match status" value="1"/>
</dbReference>
<dbReference type="GO" id="GO:0044209">
    <property type="term" value="P:AMP salvage"/>
    <property type="evidence" value="ECO:0007669"/>
    <property type="project" value="UniProtKB-UniRule"/>
</dbReference>
<evidence type="ECO:0000313" key="9">
    <source>
        <dbReference type="Proteomes" id="UP000228781"/>
    </source>
</evidence>
<dbReference type="UniPathway" id="UPA00588">
    <property type="reaction ID" value="UER00649"/>
</dbReference>
<comment type="function">
    <text evidence="5">Catalyzes the reversible transfer of the terminal phosphate group between ATP and AMP. Plays an important role in cellular energy homeostasis and in adenine nucleotide metabolism.</text>
</comment>
<dbReference type="GO" id="GO:0005524">
    <property type="term" value="F:ATP binding"/>
    <property type="evidence" value="ECO:0007669"/>
    <property type="project" value="UniProtKB-UniRule"/>
</dbReference>
<dbReference type="EMBL" id="PFSK01000014">
    <property type="protein sequence ID" value="PJC22982.1"/>
    <property type="molecule type" value="Genomic_DNA"/>
</dbReference>
<organism evidence="8 9">
    <name type="scientific">candidate division WWE3 bacterium CG_4_9_14_0_2_um_filter_48_10</name>
    <dbReference type="NCBI Taxonomy" id="1975078"/>
    <lineage>
        <taxon>Bacteria</taxon>
        <taxon>Katanobacteria</taxon>
    </lineage>
</organism>
<dbReference type="Proteomes" id="UP000228781">
    <property type="component" value="Unassembled WGS sequence"/>
</dbReference>
<feature type="binding site" evidence="5">
    <location>
        <begin position="10"/>
        <end position="15"/>
    </location>
    <ligand>
        <name>ATP</name>
        <dbReference type="ChEBI" id="CHEBI:30616"/>
    </ligand>
</feature>
<feature type="binding site" evidence="5">
    <location>
        <position position="135"/>
    </location>
    <ligand>
        <name>AMP</name>
        <dbReference type="ChEBI" id="CHEBI:456215"/>
    </ligand>
</feature>
<evidence type="ECO:0000313" key="8">
    <source>
        <dbReference type="EMBL" id="PJC22982.1"/>
    </source>
</evidence>
<evidence type="ECO:0000256" key="6">
    <source>
        <dbReference type="RuleBase" id="RU003330"/>
    </source>
</evidence>
<evidence type="ECO:0000256" key="3">
    <source>
        <dbReference type="ARBA" id="ARBA00022741"/>
    </source>
</evidence>
<dbReference type="InterPro" id="IPR027417">
    <property type="entry name" value="P-loop_NTPase"/>
</dbReference>
<dbReference type="GO" id="GO:0004017">
    <property type="term" value="F:AMP kinase activity"/>
    <property type="evidence" value="ECO:0007669"/>
    <property type="project" value="UniProtKB-UniRule"/>
</dbReference>
<dbReference type="HAMAP" id="MF_00235">
    <property type="entry name" value="Adenylate_kinase_Adk"/>
    <property type="match status" value="1"/>
</dbReference>
<dbReference type="Pfam" id="PF00406">
    <property type="entry name" value="ADK"/>
    <property type="match status" value="1"/>
</dbReference>
<comment type="catalytic activity">
    <reaction evidence="5 7">
        <text>AMP + ATP = 2 ADP</text>
        <dbReference type="Rhea" id="RHEA:12973"/>
        <dbReference type="ChEBI" id="CHEBI:30616"/>
        <dbReference type="ChEBI" id="CHEBI:456215"/>
        <dbReference type="ChEBI" id="CHEBI:456216"/>
        <dbReference type="EC" id="2.7.4.3"/>
    </reaction>
</comment>
<name>A0A2M8EJQ9_UNCKA</name>
<feature type="binding site" evidence="5">
    <location>
        <position position="163"/>
    </location>
    <ligand>
        <name>ATP</name>
        <dbReference type="ChEBI" id="CHEBI:30616"/>
    </ligand>
</feature>
<evidence type="ECO:0000256" key="7">
    <source>
        <dbReference type="RuleBase" id="RU003331"/>
    </source>
</evidence>
<feature type="binding site" evidence="5">
    <location>
        <position position="122"/>
    </location>
    <ligand>
        <name>ATP</name>
        <dbReference type="ChEBI" id="CHEBI:30616"/>
    </ligand>
</feature>
<keyword evidence="2 5" id="KW-0545">Nucleotide biosynthesis</keyword>
<feature type="binding site" evidence="5">
    <location>
        <position position="124"/>
    </location>
    <ligand>
        <name>AMP</name>
        <dbReference type="ChEBI" id="CHEBI:456215"/>
    </ligand>
</feature>
<comment type="similarity">
    <text evidence="5 6">Belongs to the adenylate kinase family.</text>
</comment>
<evidence type="ECO:0000256" key="2">
    <source>
        <dbReference type="ARBA" id="ARBA00022727"/>
    </source>
</evidence>
<evidence type="ECO:0000256" key="5">
    <source>
        <dbReference type="HAMAP-Rule" id="MF_00235"/>
    </source>
</evidence>
<comment type="caution">
    <text evidence="5">Lacks conserved residue(s) required for the propagation of feature annotation.</text>
</comment>
<keyword evidence="3 5" id="KW-0547">Nucleotide-binding</keyword>
<dbReference type="AlphaFoldDB" id="A0A2M8EJQ9"/>
<protein>
    <recommendedName>
        <fullName evidence="5 7">Adenylate kinase</fullName>
        <shortName evidence="5">AK</shortName>
        <ecNumber evidence="5 7">2.7.4.3</ecNumber>
    </recommendedName>
    <alternativeName>
        <fullName evidence="5">ATP-AMP transphosphorylase</fullName>
    </alternativeName>
    <alternativeName>
        <fullName evidence="5">ATP:AMP phosphotransferase</fullName>
    </alternativeName>
    <alternativeName>
        <fullName evidence="5">Adenylate monophosphate kinase</fullName>
    </alternativeName>
</protein>
<feature type="region of interest" description="NMP" evidence="5">
    <location>
        <begin position="30"/>
        <end position="59"/>
    </location>
</feature>
<dbReference type="InterPro" id="IPR000850">
    <property type="entry name" value="Adenylat/UMP-CMP_kin"/>
</dbReference>
<feature type="binding site" evidence="5">
    <location>
        <position position="36"/>
    </location>
    <ligand>
        <name>AMP</name>
        <dbReference type="ChEBI" id="CHEBI:456215"/>
    </ligand>
</feature>
<comment type="domain">
    <text evidence="5">Consists of three domains, a large central CORE domain and two small peripheral domains, NMPbind and LID, which undergo movements during catalysis. The LID domain closes over the site of phosphoryl transfer upon ATP binding. Assembling and dissambling the active center during each catalytic cycle provides an effective means to prevent ATP hydrolysis.</text>
</comment>
<dbReference type="EC" id="2.7.4.3" evidence="5 7"/>
<comment type="subunit">
    <text evidence="5 7">Monomer.</text>
</comment>
<evidence type="ECO:0000256" key="4">
    <source>
        <dbReference type="ARBA" id="ARBA00022777"/>
    </source>
</evidence>
<dbReference type="PRINTS" id="PR00094">
    <property type="entry name" value="ADENYLTKNASE"/>
</dbReference>
<feature type="binding site" evidence="5">
    <location>
        <begin position="57"/>
        <end position="59"/>
    </location>
    <ligand>
        <name>AMP</name>
        <dbReference type="ChEBI" id="CHEBI:456215"/>
    </ligand>
</feature>
<sequence length="179" mass="19987">MKLVILGLPGAGKGSQAVLLSKALSIPRICAGEMLREISKEKSSLGKIVKETVQKGELVSDDLIFTLLKQRLRKSDTRKGFILDGTPRTLNQAQMFRKLFSLDKVFVLKIDEKTAMTRLLKRGRGDDTPVAIGRRFEIFNREIGQIVKLYHDLGILVEINAKAAPQVAHKEILSHLKRG</sequence>
<evidence type="ECO:0000256" key="1">
    <source>
        <dbReference type="ARBA" id="ARBA00022679"/>
    </source>
</evidence>
<reference evidence="9" key="1">
    <citation type="submission" date="2017-09" db="EMBL/GenBank/DDBJ databases">
        <title>Depth-based differentiation of microbial function through sediment-hosted aquifers and enrichment of novel symbionts in the deep terrestrial subsurface.</title>
        <authorList>
            <person name="Probst A.J."/>
            <person name="Ladd B."/>
            <person name="Jarett J.K."/>
            <person name="Geller-Mcgrath D.E."/>
            <person name="Sieber C.M.K."/>
            <person name="Emerson J.B."/>
            <person name="Anantharaman K."/>
            <person name="Thomas B.C."/>
            <person name="Malmstrom R."/>
            <person name="Stieglmeier M."/>
            <person name="Klingl A."/>
            <person name="Woyke T."/>
            <person name="Ryan C.M."/>
            <person name="Banfield J.F."/>
        </authorList>
    </citation>
    <scope>NUCLEOTIDE SEQUENCE [LARGE SCALE GENOMIC DNA]</scope>
</reference>
<dbReference type="CDD" id="cd01428">
    <property type="entry name" value="ADK"/>
    <property type="match status" value="1"/>
</dbReference>
<dbReference type="GO" id="GO:0005737">
    <property type="term" value="C:cytoplasm"/>
    <property type="evidence" value="ECO:0007669"/>
    <property type="project" value="UniProtKB-SubCell"/>
</dbReference>
<accession>A0A2M8EJQ9</accession>
<feature type="binding site" evidence="5">
    <location>
        <position position="92"/>
    </location>
    <ligand>
        <name>AMP</name>
        <dbReference type="ChEBI" id="CHEBI:456215"/>
    </ligand>
</feature>
<proteinExistence type="inferred from homology"/>
<keyword evidence="4 5" id="KW-0418">Kinase</keyword>
<comment type="subcellular location">
    <subcellularLocation>
        <location evidence="5 7">Cytoplasm</location>
    </subcellularLocation>
</comment>
<comment type="caution">
    <text evidence="8">The sequence shown here is derived from an EMBL/GenBank/DDBJ whole genome shotgun (WGS) entry which is preliminary data.</text>
</comment>
<comment type="pathway">
    <text evidence="5">Purine metabolism; AMP biosynthesis via salvage pathway; AMP from ADP: step 1/1.</text>
</comment>